<keyword evidence="4" id="KW-1185">Reference proteome</keyword>
<dbReference type="InterPro" id="IPR001387">
    <property type="entry name" value="Cro/C1-type_HTH"/>
</dbReference>
<dbReference type="KEGG" id="dfi:AXF13_13390"/>
<dbReference type="SMART" id="SM00530">
    <property type="entry name" value="HTH_XRE"/>
    <property type="match status" value="1"/>
</dbReference>
<name>A0A0X8JLM3_9BACT</name>
<dbReference type="AlphaFoldDB" id="A0A0X8JLM3"/>
<dbReference type="GO" id="GO:0003677">
    <property type="term" value="F:DNA binding"/>
    <property type="evidence" value="ECO:0007669"/>
    <property type="project" value="UniProtKB-KW"/>
</dbReference>
<gene>
    <name evidence="3" type="ORF">AXF13_13390</name>
</gene>
<dbReference type="CDD" id="cd00093">
    <property type="entry name" value="HTH_XRE"/>
    <property type="match status" value="1"/>
</dbReference>
<dbReference type="EMBL" id="CP014229">
    <property type="protein sequence ID" value="AMD91035.1"/>
    <property type="molecule type" value="Genomic_DNA"/>
</dbReference>
<dbReference type="Pfam" id="PF13560">
    <property type="entry name" value="HTH_31"/>
    <property type="match status" value="1"/>
</dbReference>
<evidence type="ECO:0000259" key="2">
    <source>
        <dbReference type="PROSITE" id="PS50943"/>
    </source>
</evidence>
<protein>
    <submittedName>
        <fullName evidence="3">DNA-binding protein</fullName>
    </submittedName>
</protein>
<dbReference type="SUPFAM" id="SSF47413">
    <property type="entry name" value="lambda repressor-like DNA-binding domains"/>
    <property type="match status" value="1"/>
</dbReference>
<evidence type="ECO:0000313" key="4">
    <source>
        <dbReference type="Proteomes" id="UP000069241"/>
    </source>
</evidence>
<keyword evidence="3" id="KW-0238">DNA-binding</keyword>
<dbReference type="Proteomes" id="UP000069241">
    <property type="component" value="Chromosome"/>
</dbReference>
<sequence length="114" mass="12734">METEQAKQIMGRIVAALREERLMSRYALAKRAGVDCSWLRRFEQGRSGVRVETLIAIAQGLQMPAARIVDMIEIALCEAAVYPGPCAKSHAEPLSKQEGQNRFGSPRRKDADLY</sequence>
<evidence type="ECO:0000313" key="3">
    <source>
        <dbReference type="EMBL" id="AMD91035.1"/>
    </source>
</evidence>
<proteinExistence type="predicted"/>
<dbReference type="InterPro" id="IPR010982">
    <property type="entry name" value="Lambda_DNA-bd_dom_sf"/>
</dbReference>
<dbReference type="Gene3D" id="1.10.260.40">
    <property type="entry name" value="lambda repressor-like DNA-binding domains"/>
    <property type="match status" value="1"/>
</dbReference>
<evidence type="ECO:0000256" key="1">
    <source>
        <dbReference type="SAM" id="MobiDB-lite"/>
    </source>
</evidence>
<feature type="region of interest" description="Disordered" evidence="1">
    <location>
        <begin position="89"/>
        <end position="114"/>
    </location>
</feature>
<accession>A0A0X8JLM3</accession>
<feature type="domain" description="HTH cro/C1-type" evidence="2">
    <location>
        <begin position="14"/>
        <end position="68"/>
    </location>
</feature>
<dbReference type="PROSITE" id="PS50943">
    <property type="entry name" value="HTH_CROC1"/>
    <property type="match status" value="1"/>
</dbReference>
<organism evidence="3 4">
    <name type="scientific">Desulfovibrio fairfieldensis</name>
    <dbReference type="NCBI Taxonomy" id="44742"/>
    <lineage>
        <taxon>Bacteria</taxon>
        <taxon>Pseudomonadati</taxon>
        <taxon>Thermodesulfobacteriota</taxon>
        <taxon>Desulfovibrionia</taxon>
        <taxon>Desulfovibrionales</taxon>
        <taxon>Desulfovibrionaceae</taxon>
        <taxon>Desulfovibrio</taxon>
    </lineage>
</organism>
<reference evidence="4" key="1">
    <citation type="submission" date="2016-02" db="EMBL/GenBank/DDBJ databases">
        <authorList>
            <person name="Holder M.E."/>
            <person name="Ajami N.J."/>
            <person name="Petrosino J.F."/>
        </authorList>
    </citation>
    <scope>NUCLEOTIDE SEQUENCE [LARGE SCALE GENOMIC DNA]</scope>
    <source>
        <strain evidence="4">CCUG 45958</strain>
    </source>
</reference>